<dbReference type="AntiFam" id="ANF00095">
    <property type="entry name" value="Shadow ORF (opposite ABC transporters)"/>
</dbReference>
<proteinExistence type="predicted"/>
<reference evidence="2" key="1">
    <citation type="submission" date="2019-08" db="EMBL/GenBank/DDBJ databases">
        <authorList>
            <person name="Kucharzyk K."/>
            <person name="Murdoch R.W."/>
            <person name="Higgins S."/>
            <person name="Loffler F."/>
        </authorList>
    </citation>
    <scope>NUCLEOTIDE SEQUENCE</scope>
</reference>
<evidence type="ECO:0000313" key="2">
    <source>
        <dbReference type="EMBL" id="MPM20519.1"/>
    </source>
</evidence>
<dbReference type="AlphaFoldDB" id="A0A644XWN8"/>
<accession>A0A644XWN8</accession>
<comment type="caution">
    <text evidence="2">The sequence shown here is derived from an EMBL/GenBank/DDBJ whole genome shotgun (WGS) entry which is preliminary data.</text>
</comment>
<name>A0A644XWN8_9ZZZZ</name>
<sequence length="377" mass="41175">MPRLQLPHFGKLLPANFHTLCAAVMEHTALGRVGGAGHVPLQTDALLFGGRVLLRDRGEERLRVGVEGTAVNRFRPSRFHNAAQIHHADAVADMPHHVKIVGNEQIGELQVPLKPHEKVENLRLNGDVQRGDRLVRHHEARLADQRAGNTDALPLPARKLVRVALQLFLRQSHGVSHPGNRLVQLRPGVAGEMGVQRLLQQSPHRHARIQGGVGILKDKLHVPPLLPQHFPVQRAEIVAPKINIPGGRLDEPQQRAPRGGFSAAGFTHQGEGFLFINLKAHVLHGMHMAHGAPDDAALDGKIGPQVLNLQNRLLLRHSNASPSARSAWSQQRHRCPGAASRSGGFLALQMGMQWSQRSANRQPAPKAPAVGTIPRMA</sequence>
<evidence type="ECO:0000256" key="1">
    <source>
        <dbReference type="SAM" id="MobiDB-lite"/>
    </source>
</evidence>
<dbReference type="EMBL" id="VSSQ01003402">
    <property type="protein sequence ID" value="MPM20519.1"/>
    <property type="molecule type" value="Genomic_DNA"/>
</dbReference>
<gene>
    <name evidence="2" type="ORF">SDC9_66949</name>
</gene>
<feature type="region of interest" description="Disordered" evidence="1">
    <location>
        <begin position="356"/>
        <end position="377"/>
    </location>
</feature>
<protein>
    <submittedName>
        <fullName evidence="2">Uncharacterized protein</fullName>
    </submittedName>
</protein>
<organism evidence="2">
    <name type="scientific">bioreactor metagenome</name>
    <dbReference type="NCBI Taxonomy" id="1076179"/>
    <lineage>
        <taxon>unclassified sequences</taxon>
        <taxon>metagenomes</taxon>
        <taxon>ecological metagenomes</taxon>
    </lineage>
</organism>